<protein>
    <submittedName>
        <fullName evidence="5">Uncharacterized protein</fullName>
    </submittedName>
</protein>
<sequence>MADHGPYATAAEWSEGNDDDAASLVESSLFYSCMSTASAIANAADCDHEHDEADDVRVVCDGHGDGVIPYNNGEVGRLEALIDMPSSSDLSHPENIDNDSTVRKPPSDSSWSIPSEGERPKVRSITFNRDRTCLIICTSIGVRIRTLESLQLSLQNLAEDEELNNTIDNQRSGCSCNWVHDVSLPPDGATYAQLLHSTSLLAVVKPSSPRCCYLYNVNNASSPLSVLPLSAAIKRVELQRNVLAAMTVDLRLHVFHLTDDGGSSAVGQSIDRRSGVIEAKTLRPTLITTLNIMHPSDSPRSVTRGIDGFNAGSYFDLSPSEEEPYLICKSFNGSPGTIRVYDPTIVHAISVPSGNASIGSEGAKSTESAWDNDSVSATTKIRRRIHFITSIDAHDHSVNRMLIGGGNEKAQPLYLATTSAHGTRIRVFGLPNGETLWEWHRGSKACQIYSLSWNGTADRLAAYGSSGTIHLFEWQKEKRLVVPDHDDVDEGSRDFDHVHDTMAGRPRTVLDDKSLTSEDSKPFFRRIASSIKLHTSGRNNPSSQVKNRSFAKLKYKPSPASSNTNAAKTQALVLSLLNRNHDEDRIEGPLAMEDTLIVCTLDGELRRYSVKNNSMELTQVEDVLSRV</sequence>
<dbReference type="SUPFAM" id="SSF50978">
    <property type="entry name" value="WD40 repeat-like"/>
    <property type="match status" value="1"/>
</dbReference>
<dbReference type="InterPro" id="IPR036322">
    <property type="entry name" value="WD40_repeat_dom_sf"/>
</dbReference>
<accession>A0ABD3M1K4</accession>
<dbReference type="EMBL" id="JALLBG020000247">
    <property type="protein sequence ID" value="KAL3757870.1"/>
    <property type="molecule type" value="Genomic_DNA"/>
</dbReference>
<feature type="region of interest" description="Disordered" evidence="4">
    <location>
        <begin position="86"/>
        <end position="117"/>
    </location>
</feature>
<dbReference type="PANTHER" id="PTHR11227">
    <property type="entry name" value="WD-REPEAT PROTEIN INTERACTING WITH PHOSPHOINOSIDES WIPI -RELATED"/>
    <property type="match status" value="1"/>
</dbReference>
<dbReference type="InterPro" id="IPR015943">
    <property type="entry name" value="WD40/YVTN_repeat-like_dom_sf"/>
</dbReference>
<dbReference type="InterPro" id="IPR048720">
    <property type="entry name" value="PROPPIN"/>
</dbReference>
<evidence type="ECO:0000313" key="6">
    <source>
        <dbReference type="Proteomes" id="UP001530293"/>
    </source>
</evidence>
<evidence type="ECO:0000256" key="1">
    <source>
        <dbReference type="ARBA" id="ARBA00022574"/>
    </source>
</evidence>
<reference evidence="5 6" key="1">
    <citation type="submission" date="2024-10" db="EMBL/GenBank/DDBJ databases">
        <title>Updated reference genomes for cyclostephanoid diatoms.</title>
        <authorList>
            <person name="Roberts W.R."/>
            <person name="Alverson A.J."/>
        </authorList>
    </citation>
    <scope>NUCLEOTIDE SEQUENCE [LARGE SCALE GENOMIC DNA]</scope>
    <source>
        <strain evidence="5 6">AJA232-27</strain>
    </source>
</reference>
<evidence type="ECO:0000256" key="2">
    <source>
        <dbReference type="ARBA" id="ARBA00022737"/>
    </source>
</evidence>
<name>A0ABD3M1K4_9STRA</name>
<evidence type="ECO:0000256" key="3">
    <source>
        <dbReference type="ARBA" id="ARBA00025740"/>
    </source>
</evidence>
<proteinExistence type="inferred from homology"/>
<dbReference type="AlphaFoldDB" id="A0ABD3M1K4"/>
<comment type="similarity">
    <text evidence="3">Belongs to the WD repeat PROPPIN family.</text>
</comment>
<organism evidence="5 6">
    <name type="scientific">Discostella pseudostelligera</name>
    <dbReference type="NCBI Taxonomy" id="259834"/>
    <lineage>
        <taxon>Eukaryota</taxon>
        <taxon>Sar</taxon>
        <taxon>Stramenopiles</taxon>
        <taxon>Ochrophyta</taxon>
        <taxon>Bacillariophyta</taxon>
        <taxon>Coscinodiscophyceae</taxon>
        <taxon>Thalassiosirophycidae</taxon>
        <taxon>Stephanodiscales</taxon>
        <taxon>Stephanodiscaceae</taxon>
        <taxon>Discostella</taxon>
    </lineage>
</organism>
<feature type="compositionally biased region" description="Basic and acidic residues" evidence="4">
    <location>
        <begin position="91"/>
        <end position="106"/>
    </location>
</feature>
<keyword evidence="6" id="KW-1185">Reference proteome</keyword>
<keyword evidence="1" id="KW-0853">WD repeat</keyword>
<keyword evidence="2" id="KW-0677">Repeat</keyword>
<dbReference type="Proteomes" id="UP001530293">
    <property type="component" value="Unassembled WGS sequence"/>
</dbReference>
<evidence type="ECO:0000256" key="4">
    <source>
        <dbReference type="SAM" id="MobiDB-lite"/>
    </source>
</evidence>
<dbReference type="Gene3D" id="2.130.10.10">
    <property type="entry name" value="YVTN repeat-like/Quinoprotein amine dehydrogenase"/>
    <property type="match status" value="1"/>
</dbReference>
<evidence type="ECO:0000313" key="5">
    <source>
        <dbReference type="EMBL" id="KAL3757870.1"/>
    </source>
</evidence>
<gene>
    <name evidence="5" type="ORF">ACHAWU_002790</name>
</gene>
<comment type="caution">
    <text evidence="5">The sequence shown here is derived from an EMBL/GenBank/DDBJ whole genome shotgun (WGS) entry which is preliminary data.</text>
</comment>